<feature type="transmembrane region" description="Helical" evidence="7">
    <location>
        <begin position="672"/>
        <end position="698"/>
    </location>
</feature>
<evidence type="ECO:0000313" key="8">
    <source>
        <dbReference type="EMBL" id="KAH7422133.1"/>
    </source>
</evidence>
<keyword evidence="6 7" id="KW-0472">Membrane</keyword>
<feature type="transmembrane region" description="Helical" evidence="7">
    <location>
        <begin position="354"/>
        <end position="373"/>
    </location>
</feature>
<evidence type="ECO:0000256" key="2">
    <source>
        <dbReference type="ARBA" id="ARBA00010276"/>
    </source>
</evidence>
<protein>
    <submittedName>
        <fullName evidence="8">Uncharacterized protein</fullName>
    </submittedName>
</protein>
<evidence type="ECO:0000256" key="6">
    <source>
        <dbReference type="ARBA" id="ARBA00023136"/>
    </source>
</evidence>
<comment type="subcellular location">
    <subcellularLocation>
        <location evidence="1">Membrane</location>
        <topology evidence="1">Multi-pass membrane protein</topology>
    </subcellularLocation>
</comment>
<evidence type="ECO:0000256" key="3">
    <source>
        <dbReference type="ARBA" id="ARBA00022448"/>
    </source>
</evidence>
<dbReference type="GO" id="GO:0016020">
    <property type="term" value="C:membrane"/>
    <property type="evidence" value="ECO:0007669"/>
    <property type="project" value="UniProtKB-SubCell"/>
</dbReference>
<dbReference type="Pfam" id="PF03169">
    <property type="entry name" value="OPT"/>
    <property type="match status" value="1"/>
</dbReference>
<feature type="transmembrane region" description="Helical" evidence="7">
    <location>
        <begin position="232"/>
        <end position="253"/>
    </location>
</feature>
<dbReference type="PANTHER" id="PTHR31645">
    <property type="entry name" value="OLIGOPEPTIDE TRANSPORTER YGL114W-RELATED"/>
    <property type="match status" value="1"/>
</dbReference>
<name>A0A8T2TJX2_CERRI</name>
<feature type="transmembrane region" description="Helical" evidence="7">
    <location>
        <begin position="541"/>
        <end position="562"/>
    </location>
</feature>
<feature type="transmembrane region" description="Helical" evidence="7">
    <location>
        <begin position="710"/>
        <end position="734"/>
    </location>
</feature>
<comment type="similarity">
    <text evidence="2">Belongs to the YSL (TC 2.A.67.2) family.</text>
</comment>
<feature type="transmembrane region" description="Helical" evidence="7">
    <location>
        <begin position="393"/>
        <end position="414"/>
    </location>
</feature>
<reference evidence="8" key="1">
    <citation type="submission" date="2021-08" db="EMBL/GenBank/DDBJ databases">
        <title>WGS assembly of Ceratopteris richardii.</title>
        <authorList>
            <person name="Marchant D.B."/>
            <person name="Chen G."/>
            <person name="Jenkins J."/>
            <person name="Shu S."/>
            <person name="Leebens-Mack J."/>
            <person name="Grimwood J."/>
            <person name="Schmutz J."/>
            <person name="Soltis P."/>
            <person name="Soltis D."/>
            <person name="Chen Z.-H."/>
        </authorList>
    </citation>
    <scope>NUCLEOTIDE SEQUENCE</scope>
    <source>
        <strain evidence="8">Whitten #5841</strain>
        <tissue evidence="8">Leaf</tissue>
    </source>
</reference>
<dbReference type="Proteomes" id="UP000825935">
    <property type="component" value="Chromosome 13"/>
</dbReference>
<proteinExistence type="inferred from homology"/>
<feature type="transmembrane region" description="Helical" evidence="7">
    <location>
        <begin position="181"/>
        <end position="204"/>
    </location>
</feature>
<feature type="transmembrane region" description="Helical" evidence="7">
    <location>
        <begin position="466"/>
        <end position="485"/>
    </location>
</feature>
<evidence type="ECO:0000256" key="5">
    <source>
        <dbReference type="ARBA" id="ARBA00022989"/>
    </source>
</evidence>
<keyword evidence="3" id="KW-0813">Transport</keyword>
<dbReference type="InterPro" id="IPR004813">
    <property type="entry name" value="OPT"/>
</dbReference>
<feature type="transmembrane region" description="Helical" evidence="7">
    <location>
        <begin position="113"/>
        <end position="135"/>
    </location>
</feature>
<evidence type="ECO:0000313" key="9">
    <source>
        <dbReference type="Proteomes" id="UP000825935"/>
    </source>
</evidence>
<accession>A0A8T2TJX2</accession>
<feature type="transmembrane region" description="Helical" evidence="7">
    <location>
        <begin position="491"/>
        <end position="510"/>
    </location>
</feature>
<dbReference type="NCBIfam" id="TIGR00728">
    <property type="entry name" value="OPT_sfam"/>
    <property type="match status" value="1"/>
</dbReference>
<keyword evidence="9" id="KW-1185">Reference proteome</keyword>
<dbReference type="OrthoDB" id="627262at2759"/>
<evidence type="ECO:0000256" key="7">
    <source>
        <dbReference type="SAM" id="Phobius"/>
    </source>
</evidence>
<keyword evidence="5 7" id="KW-1133">Transmembrane helix</keyword>
<dbReference type="GO" id="GO:0035673">
    <property type="term" value="F:oligopeptide transmembrane transporter activity"/>
    <property type="evidence" value="ECO:0007669"/>
    <property type="project" value="InterPro"/>
</dbReference>
<dbReference type="EMBL" id="CM035418">
    <property type="protein sequence ID" value="KAH7422133.1"/>
    <property type="molecule type" value="Genomic_DNA"/>
</dbReference>
<organism evidence="8 9">
    <name type="scientific">Ceratopteris richardii</name>
    <name type="common">Triangle waterfern</name>
    <dbReference type="NCBI Taxonomy" id="49495"/>
    <lineage>
        <taxon>Eukaryota</taxon>
        <taxon>Viridiplantae</taxon>
        <taxon>Streptophyta</taxon>
        <taxon>Embryophyta</taxon>
        <taxon>Tracheophyta</taxon>
        <taxon>Polypodiopsida</taxon>
        <taxon>Polypodiidae</taxon>
        <taxon>Polypodiales</taxon>
        <taxon>Pteridineae</taxon>
        <taxon>Pteridaceae</taxon>
        <taxon>Parkerioideae</taxon>
        <taxon>Ceratopteris</taxon>
    </lineage>
</organism>
<dbReference type="PANTHER" id="PTHR31645:SF76">
    <property type="entry name" value="METAL-NICOTIANAMINE TRANSPORTER YSL8-RELATED"/>
    <property type="match status" value="1"/>
</dbReference>
<evidence type="ECO:0000256" key="1">
    <source>
        <dbReference type="ARBA" id="ARBA00004141"/>
    </source>
</evidence>
<feature type="transmembrane region" description="Helical" evidence="7">
    <location>
        <begin position="583"/>
        <end position="601"/>
    </location>
</feature>
<feature type="transmembrane region" description="Helical" evidence="7">
    <location>
        <begin position="141"/>
        <end position="161"/>
    </location>
</feature>
<dbReference type="AlphaFoldDB" id="A0A8T2TJX2"/>
<keyword evidence="4 7" id="KW-0812">Transmembrane</keyword>
<evidence type="ECO:0000256" key="4">
    <source>
        <dbReference type="ARBA" id="ARBA00022692"/>
    </source>
</evidence>
<dbReference type="InterPro" id="IPR045035">
    <property type="entry name" value="YSL-like"/>
</dbReference>
<feature type="transmembrane region" description="Helical" evidence="7">
    <location>
        <begin position="640"/>
        <end position="660"/>
    </location>
</feature>
<sequence>MLKVNVEDVDQWPVLFHSIRTNAFDVRTLSNGIILPTESTCCLRLMEVVNRYRRALRMDQEDEEEEPGTAAAVELPEVKKCGAGDLEEANKREGLSVEESISVSEISPWWSQITVRGIFVSAIIGALLCTVVHKLSLTTGIVPSLNISAGLLSFFCLRIWIGLVQKLGMTQKPFTRQENTVVQTCIVACYGVAYSGGFSTYLLAMDQRTSDIVSTGSLADIDTSSNVKNPGLGWMISFLFAAGFLGLIAVVPLRKILIIDYKLTYPSGTATAVLINGFFTPHGYTKAREQIRCLLQTFSFSFFFSFFKWNFSGPEGQCGFDNFPSFGLKAYDSKFFFDFNLTYVGAGMICPHTVNFSLLFGGILSWGIIWPMISRHAGDWYPADSGSSNLQGLYGYKVFFAIALILGDGLYHFLNATFSTVLALCNQSRRRYISLVSTEDTGKDENSSDEQTRNGIFLKDSLPFRMAGLCYIALAMISLAVILVIFKEMKWYHVLVSYSIAPILGFCNAYGCGMTNWSPISSYGKIFLFTFSYWAGQQGGIIVGLVTCGLVMIIVSSAADLMQDFRTGYLTLTSPRSMFTSQVLGTAIGCIIAPATFWIFWKAFPVGQKDGEYPAPYAIIFREMAVLGVQGFSSLPKHCLFVSFIFFLLAISINIIRDYVPQRITHFIPIPMAMALPFFIGSYFAIDMCIGSIIVFIWGKLSSHKADAYIPAVASGLMCGDGVWTLVSAILALLKMQASMCMYFIASESFGNLTLPSY</sequence>
<gene>
    <name evidence="8" type="ORF">KP509_13G092300</name>
</gene>
<comment type="caution">
    <text evidence="8">The sequence shown here is derived from an EMBL/GenBank/DDBJ whole genome shotgun (WGS) entry which is preliminary data.</text>
</comment>